<evidence type="ECO:0000256" key="1">
    <source>
        <dbReference type="SAM" id="MobiDB-lite"/>
    </source>
</evidence>
<feature type="compositionally biased region" description="Basic residues" evidence="1">
    <location>
        <begin position="131"/>
        <end position="147"/>
    </location>
</feature>
<evidence type="ECO:0000313" key="2">
    <source>
        <dbReference type="EMBL" id="OIQ79436.1"/>
    </source>
</evidence>
<gene>
    <name evidence="2" type="ORF">GALL_388250</name>
</gene>
<dbReference type="EMBL" id="MLJW01001214">
    <property type="protein sequence ID" value="OIQ79436.1"/>
    <property type="molecule type" value="Genomic_DNA"/>
</dbReference>
<sequence length="147" mass="16071">MRGEFSKAVGGFCDRRAVRGVKPTRGQGAQAVQRGHIGAHIAVGRRDQRRCPTHHVIAAKDHVIEHKAQMIAEMPRCMDRSKAPIPTGDPCAVGKDDIRAEILIDAFTSSNIAPRSQRVHRRTPSGVRAAKAQHGRTCRRRQGASEG</sequence>
<name>A0A1J5QHG1_9ZZZZ</name>
<proteinExistence type="predicted"/>
<feature type="region of interest" description="Disordered" evidence="1">
    <location>
        <begin position="115"/>
        <end position="147"/>
    </location>
</feature>
<reference evidence="2" key="1">
    <citation type="submission" date="2016-10" db="EMBL/GenBank/DDBJ databases">
        <title>Sequence of Gallionella enrichment culture.</title>
        <authorList>
            <person name="Poehlein A."/>
            <person name="Muehling M."/>
            <person name="Daniel R."/>
        </authorList>
    </citation>
    <scope>NUCLEOTIDE SEQUENCE</scope>
</reference>
<protein>
    <submittedName>
        <fullName evidence="2">Uncharacterized protein</fullName>
    </submittedName>
</protein>
<dbReference type="AlphaFoldDB" id="A0A1J5QHG1"/>
<organism evidence="2">
    <name type="scientific">mine drainage metagenome</name>
    <dbReference type="NCBI Taxonomy" id="410659"/>
    <lineage>
        <taxon>unclassified sequences</taxon>
        <taxon>metagenomes</taxon>
        <taxon>ecological metagenomes</taxon>
    </lineage>
</organism>
<accession>A0A1J5QHG1</accession>
<comment type="caution">
    <text evidence="2">The sequence shown here is derived from an EMBL/GenBank/DDBJ whole genome shotgun (WGS) entry which is preliminary data.</text>
</comment>